<proteinExistence type="predicted"/>
<comment type="caution">
    <text evidence="3">The sequence shown here is derived from an EMBL/GenBank/DDBJ whole genome shotgun (WGS) entry which is preliminary data.</text>
</comment>
<organism evidence="3 4">
    <name type="scientific">Stentor coeruleus</name>
    <dbReference type="NCBI Taxonomy" id="5963"/>
    <lineage>
        <taxon>Eukaryota</taxon>
        <taxon>Sar</taxon>
        <taxon>Alveolata</taxon>
        <taxon>Ciliophora</taxon>
        <taxon>Postciliodesmatophora</taxon>
        <taxon>Heterotrichea</taxon>
        <taxon>Heterotrichida</taxon>
        <taxon>Stentoridae</taxon>
        <taxon>Stentor</taxon>
    </lineage>
</organism>
<evidence type="ECO:0000313" key="3">
    <source>
        <dbReference type="EMBL" id="OMJ65225.1"/>
    </source>
</evidence>
<evidence type="ECO:0000313" key="4">
    <source>
        <dbReference type="Proteomes" id="UP000187209"/>
    </source>
</evidence>
<dbReference type="OrthoDB" id="325237at2759"/>
<protein>
    <submittedName>
        <fullName evidence="3">Uncharacterized protein</fullName>
    </submittedName>
</protein>
<gene>
    <name evidence="3" type="ORF">SteCoe_38759</name>
</gene>
<dbReference type="Proteomes" id="UP000187209">
    <property type="component" value="Unassembled WGS sequence"/>
</dbReference>
<evidence type="ECO:0000256" key="1">
    <source>
        <dbReference type="SAM" id="Coils"/>
    </source>
</evidence>
<dbReference type="AlphaFoldDB" id="A0A1R2ALB5"/>
<evidence type="ECO:0000256" key="2">
    <source>
        <dbReference type="SAM" id="MobiDB-lite"/>
    </source>
</evidence>
<keyword evidence="1" id="KW-0175">Coiled coil</keyword>
<dbReference type="EMBL" id="MPUH01002324">
    <property type="protein sequence ID" value="OMJ65225.1"/>
    <property type="molecule type" value="Genomic_DNA"/>
</dbReference>
<feature type="coiled-coil region" evidence="1">
    <location>
        <begin position="80"/>
        <end position="230"/>
    </location>
</feature>
<reference evidence="3 4" key="1">
    <citation type="submission" date="2016-11" db="EMBL/GenBank/DDBJ databases">
        <title>The macronuclear genome of Stentor coeruleus: a giant cell with tiny introns.</title>
        <authorList>
            <person name="Slabodnick M."/>
            <person name="Ruby J.G."/>
            <person name="Reiff S.B."/>
            <person name="Swart E.C."/>
            <person name="Gosai S."/>
            <person name="Prabakaran S."/>
            <person name="Witkowska E."/>
            <person name="Larue G.E."/>
            <person name="Fisher S."/>
            <person name="Freeman R.M."/>
            <person name="Gunawardena J."/>
            <person name="Chu W."/>
            <person name="Stover N.A."/>
            <person name="Gregory B.D."/>
            <person name="Nowacki M."/>
            <person name="Derisi J."/>
            <person name="Roy S.W."/>
            <person name="Marshall W.F."/>
            <person name="Sood P."/>
        </authorList>
    </citation>
    <scope>NUCLEOTIDE SEQUENCE [LARGE SCALE GENOMIC DNA]</scope>
    <source>
        <strain evidence="3">WM001</strain>
    </source>
</reference>
<sequence>MLHSKFDDKHKLMINPTSLESLSTENSKKTPQKHGENLFSFPRSPKVSLGMISDLQDQIRMKEVQCLEANQVKYRLDSEIKELKSHIIEKDQQIESLTIENSNLKNHLQNSESNLSEYWKREVLRKNEGIKKIQEQMRLQERENKVKNDSELKRIIYFFEEEKKSKNLKVENYEKQIQTLINRIKDLEQENSLFKREKSASRDIDFEKQLQELELMQNSLLQENTNLKQELEIIRRGNSLHDLALLSADIHKISRQVHHLLTILKNLKQGKDISLYILLEMDEARVVSSSRQLVLDVAQLKKDLGEIKEIVSDYNAEIVGGNLCNTQ</sequence>
<accession>A0A1R2ALB5</accession>
<name>A0A1R2ALB5_9CILI</name>
<keyword evidence="4" id="KW-1185">Reference proteome</keyword>
<feature type="region of interest" description="Disordered" evidence="2">
    <location>
        <begin position="17"/>
        <end position="40"/>
    </location>
</feature>